<dbReference type="HOGENOM" id="CLU_1755557_0_0_5"/>
<proteinExistence type="predicted"/>
<accession>B0T506</accession>
<dbReference type="STRING" id="366602.Caul_3406"/>
<evidence type="ECO:0000313" key="1">
    <source>
        <dbReference type="EMBL" id="ABZ72533.1"/>
    </source>
</evidence>
<dbReference type="EMBL" id="CP000927">
    <property type="protein sequence ID" value="ABZ72533.1"/>
    <property type="molecule type" value="Genomic_DNA"/>
</dbReference>
<dbReference type="KEGG" id="cak:Caul_3406"/>
<reference evidence="1" key="1">
    <citation type="submission" date="2008-01" db="EMBL/GenBank/DDBJ databases">
        <title>Complete sequence of chromosome of Caulobacter sp. K31.</title>
        <authorList>
            <consortium name="US DOE Joint Genome Institute"/>
            <person name="Copeland A."/>
            <person name="Lucas S."/>
            <person name="Lapidus A."/>
            <person name="Barry K."/>
            <person name="Glavina del Rio T."/>
            <person name="Dalin E."/>
            <person name="Tice H."/>
            <person name="Pitluck S."/>
            <person name="Bruce D."/>
            <person name="Goodwin L."/>
            <person name="Thompson L.S."/>
            <person name="Brettin T."/>
            <person name="Detter J.C."/>
            <person name="Han C."/>
            <person name="Schmutz J."/>
            <person name="Larimer F."/>
            <person name="Land M."/>
            <person name="Hauser L."/>
            <person name="Kyrpides N."/>
            <person name="Kim E."/>
            <person name="Stephens C."/>
            <person name="Richardson P."/>
        </authorList>
    </citation>
    <scope>NUCLEOTIDE SEQUENCE [LARGE SCALE GENOMIC DNA]</scope>
    <source>
        <strain evidence="1">K31</strain>
    </source>
</reference>
<dbReference type="AlphaFoldDB" id="B0T506"/>
<protein>
    <submittedName>
        <fullName evidence="1">Uncharacterized protein</fullName>
    </submittedName>
</protein>
<name>B0T506_CAUSK</name>
<organism evidence="1">
    <name type="scientific">Caulobacter sp. (strain K31)</name>
    <dbReference type="NCBI Taxonomy" id="366602"/>
    <lineage>
        <taxon>Bacteria</taxon>
        <taxon>Pseudomonadati</taxon>
        <taxon>Pseudomonadota</taxon>
        <taxon>Alphaproteobacteria</taxon>
        <taxon>Caulobacterales</taxon>
        <taxon>Caulobacteraceae</taxon>
        <taxon>Caulobacter</taxon>
    </lineage>
</organism>
<dbReference type="OrthoDB" id="8369756at2"/>
<sequence length="148" mass="16617">MARTAIRDVVIWVKHIHGEDVTQRVLGLQGGETLDLVVDGVRGAWRKMDDGRDGRPTTGIRPIGRMQDFWRELYAGRRGDIVTIELPQIDEVAAERSGLTFAPLARTREERKSALEALLGLKDAGYRNSGVVVTRDETHDRELDREGL</sequence>
<gene>
    <name evidence="1" type="ordered locus">Caul_3406</name>
</gene>